<evidence type="ECO:0000313" key="8">
    <source>
        <dbReference type="Proteomes" id="UP000198582"/>
    </source>
</evidence>
<evidence type="ECO:0000256" key="3">
    <source>
        <dbReference type="ARBA" id="ARBA00022801"/>
    </source>
</evidence>
<comment type="similarity">
    <text evidence="1">Belongs to the peptidase S33 family.</text>
</comment>
<dbReference type="GO" id="GO:0016787">
    <property type="term" value="F:hydrolase activity"/>
    <property type="evidence" value="ECO:0007669"/>
    <property type="project" value="UniProtKB-KW"/>
</dbReference>
<dbReference type="InterPro" id="IPR000073">
    <property type="entry name" value="AB_hydrolase_1"/>
</dbReference>
<accession>A0A1H8SK54</accession>
<feature type="domain" description="AB hydrolase-1" evidence="5">
    <location>
        <begin position="106"/>
        <end position="264"/>
    </location>
</feature>
<evidence type="ECO:0000256" key="4">
    <source>
        <dbReference type="SAM" id="SignalP"/>
    </source>
</evidence>
<evidence type="ECO:0000313" key="7">
    <source>
        <dbReference type="EMBL" id="SEO78734.1"/>
    </source>
</evidence>
<keyword evidence="3" id="KW-0378">Hydrolase</keyword>
<protein>
    <submittedName>
        <fullName evidence="7">TAP-like protein</fullName>
    </submittedName>
</protein>
<keyword evidence="8" id="KW-1185">Reference proteome</keyword>
<evidence type="ECO:0000259" key="6">
    <source>
        <dbReference type="Pfam" id="PF08386"/>
    </source>
</evidence>
<dbReference type="PANTHER" id="PTHR43248:SF29">
    <property type="entry name" value="TRIPEPTIDYL AMINOPEPTIDASE"/>
    <property type="match status" value="1"/>
</dbReference>
<evidence type="ECO:0000259" key="5">
    <source>
        <dbReference type="Pfam" id="PF00561"/>
    </source>
</evidence>
<dbReference type="Proteomes" id="UP000198582">
    <property type="component" value="Unassembled WGS sequence"/>
</dbReference>
<dbReference type="Gene3D" id="3.40.50.1820">
    <property type="entry name" value="alpha/beta hydrolase"/>
    <property type="match status" value="1"/>
</dbReference>
<dbReference type="EMBL" id="FOEF01000002">
    <property type="protein sequence ID" value="SEO78734.1"/>
    <property type="molecule type" value="Genomic_DNA"/>
</dbReference>
<sequence>MRGSRRVRAAALVVALGAGAALTGAGSAGAATAAGIQAAQAEAVAGVAWGACPEGTLAGVPADQLKLYSCARYRVPVDHDNAALGTIDIALLKRAAKVPAQRIGSLFLNPGGPGGSGLRMPIAGSGYFPGPVLDRFDLIGFDPRGVGDSNPLRCFTTAEDAGEVLGSTTPVPLSRSEISTTLAAYKDYGQFCKNNAGALLNHMSTKDVVRDLDQLRAAVGDQKLTYVGFSYGTLIGSTYAAMFPKQTRAIVIDGNVDPQLRTTDGVAYDLQRAQGFEISLDAFLKRCDQAGDKCAFSSGDPRAKFDELRASLRQQPIQLPGGQTVDISTFTGGVSGTLYSPSGFGYLAADLQTLYDAIHPLAAQSQSAAPHRLKTLGTAKNGLADLAPDSPYTGDDSYFGVNCADKPMAISQAQVPGIAGQADRQSPTFGRYQVFSDIAACPVWPSAKKSDRYSGPWHANTDVPVLVISNFYDPATQYAFGRRMAAELGNSRLLSVDSFGHCILGGSRTVDQTVAEYLTDLKVPAEGQVFQPDTQPFETPATARG</sequence>
<dbReference type="PANTHER" id="PTHR43248">
    <property type="entry name" value="2-SUCCINYL-6-HYDROXY-2,4-CYCLOHEXADIENE-1-CARBOXYLATE SYNTHASE"/>
    <property type="match status" value="1"/>
</dbReference>
<dbReference type="Pfam" id="PF08386">
    <property type="entry name" value="Abhydrolase_4"/>
    <property type="match status" value="1"/>
</dbReference>
<proteinExistence type="inferred from homology"/>
<evidence type="ECO:0000256" key="2">
    <source>
        <dbReference type="ARBA" id="ARBA00022729"/>
    </source>
</evidence>
<evidence type="ECO:0000256" key="1">
    <source>
        <dbReference type="ARBA" id="ARBA00010088"/>
    </source>
</evidence>
<name>A0A1H8SK54_9PSEU</name>
<dbReference type="InterPro" id="IPR029058">
    <property type="entry name" value="AB_hydrolase_fold"/>
</dbReference>
<dbReference type="InterPro" id="IPR013595">
    <property type="entry name" value="Pept_S33_TAP-like_C"/>
</dbReference>
<feature type="chain" id="PRO_5011611316" evidence="4">
    <location>
        <begin position="31"/>
        <end position="545"/>
    </location>
</feature>
<reference evidence="7 8" key="1">
    <citation type="submission" date="2016-10" db="EMBL/GenBank/DDBJ databases">
        <authorList>
            <person name="de Groot N.N."/>
        </authorList>
    </citation>
    <scope>NUCLEOTIDE SEQUENCE [LARGE SCALE GENOMIC DNA]</scope>
    <source>
        <strain evidence="7 8">DSM 44993</strain>
    </source>
</reference>
<dbReference type="InterPro" id="IPR051601">
    <property type="entry name" value="Serine_prot/Carboxylest_S33"/>
</dbReference>
<keyword evidence="2 4" id="KW-0732">Signal</keyword>
<dbReference type="SUPFAM" id="SSF53474">
    <property type="entry name" value="alpha/beta-Hydrolases"/>
    <property type="match status" value="1"/>
</dbReference>
<organism evidence="7 8">
    <name type="scientific">Amycolatopsis saalfeldensis</name>
    <dbReference type="NCBI Taxonomy" id="394193"/>
    <lineage>
        <taxon>Bacteria</taxon>
        <taxon>Bacillati</taxon>
        <taxon>Actinomycetota</taxon>
        <taxon>Actinomycetes</taxon>
        <taxon>Pseudonocardiales</taxon>
        <taxon>Pseudonocardiaceae</taxon>
        <taxon>Amycolatopsis</taxon>
    </lineage>
</organism>
<dbReference type="AlphaFoldDB" id="A0A1H8SK54"/>
<dbReference type="Pfam" id="PF00561">
    <property type="entry name" value="Abhydrolase_1"/>
    <property type="match status" value="1"/>
</dbReference>
<feature type="domain" description="Peptidase S33 tripeptidyl aminopeptidase-like C-terminal" evidence="6">
    <location>
        <begin position="427"/>
        <end position="528"/>
    </location>
</feature>
<feature type="signal peptide" evidence="4">
    <location>
        <begin position="1"/>
        <end position="30"/>
    </location>
</feature>
<gene>
    <name evidence="7" type="ORF">SAMN04489732_102151</name>
</gene>
<dbReference type="STRING" id="394193.SAMN04489732_102151"/>